<feature type="non-terminal residue" evidence="1">
    <location>
        <position position="1"/>
    </location>
</feature>
<evidence type="ECO:0000313" key="2">
    <source>
        <dbReference type="Proteomes" id="UP000789525"/>
    </source>
</evidence>
<gene>
    <name evidence="1" type="ORF">ACOLOM_LOCUS9167</name>
</gene>
<feature type="non-terminal residue" evidence="1">
    <location>
        <position position="550"/>
    </location>
</feature>
<name>A0ACA9NTU6_9GLOM</name>
<sequence>GDLNVYTNVKDGDLSVYTKVKFSDIIIDRNKGISCQVTFTPPKILNTMKERKEYWNKSKKLKHGNLVCLLWPNEDIDSNKRKLTCSTEYSLFFGTVTRRDEKMLSEEQRNAKIDICFADISVFSIAIWNISRKNVSDGIVKHGFMVESTDLLFENSKSILKTLQKAPPEVFPFERYLAPKTDEVMMTDIGPPIYARAPDFKYDLSVLLNDKNQKLYLKTGDTRSEDNAVRILKDHSKLDETQSQALVSALTREIALIEGPPGTGKSYIGVQILRVLLAEKNNRSSKMGPILTITYTNHALDSFLQSLLDYKIKNIVRMGSRSKSRNIKKFQIEEICRMREITTRRSSGLRNSYHELEKIEDDAKEIIESYHNRWINWRTKSVDSYLREEFPKHYENLRNPNISCALLEDQELQLTDENTQKSKVSTFEQWIRGGDITKAQEIKRSLFKSTNKLNEKDGKSRDTDGDGESSDPNKDSGFQSWLRSWEIPKGKRSLEELKDDCDVWKMSKTERVTLHDFWKENIYLENIEKLEKLKKKHDRQRDKIERIHDE</sequence>
<protein>
    <submittedName>
        <fullName evidence="1">2955_t:CDS:1</fullName>
    </submittedName>
</protein>
<organism evidence="1 2">
    <name type="scientific">Acaulospora colombiana</name>
    <dbReference type="NCBI Taxonomy" id="27376"/>
    <lineage>
        <taxon>Eukaryota</taxon>
        <taxon>Fungi</taxon>
        <taxon>Fungi incertae sedis</taxon>
        <taxon>Mucoromycota</taxon>
        <taxon>Glomeromycotina</taxon>
        <taxon>Glomeromycetes</taxon>
        <taxon>Diversisporales</taxon>
        <taxon>Acaulosporaceae</taxon>
        <taxon>Acaulospora</taxon>
    </lineage>
</organism>
<proteinExistence type="predicted"/>
<dbReference type="EMBL" id="CAJVPT010025832">
    <property type="protein sequence ID" value="CAG8676728.1"/>
    <property type="molecule type" value="Genomic_DNA"/>
</dbReference>
<reference evidence="1" key="1">
    <citation type="submission" date="2021-06" db="EMBL/GenBank/DDBJ databases">
        <authorList>
            <person name="Kallberg Y."/>
            <person name="Tangrot J."/>
            <person name="Rosling A."/>
        </authorList>
    </citation>
    <scope>NUCLEOTIDE SEQUENCE</scope>
    <source>
        <strain evidence="1">CL356</strain>
    </source>
</reference>
<evidence type="ECO:0000313" key="1">
    <source>
        <dbReference type="EMBL" id="CAG8676728.1"/>
    </source>
</evidence>
<comment type="caution">
    <text evidence="1">The sequence shown here is derived from an EMBL/GenBank/DDBJ whole genome shotgun (WGS) entry which is preliminary data.</text>
</comment>
<keyword evidence="2" id="KW-1185">Reference proteome</keyword>
<accession>A0ACA9NTU6</accession>
<dbReference type="Proteomes" id="UP000789525">
    <property type="component" value="Unassembled WGS sequence"/>
</dbReference>